<dbReference type="PANTHER" id="PTHR38011:SF11">
    <property type="entry name" value="2,5-DIAMINO-6-RIBOSYLAMINO-4(3H)-PYRIMIDINONE 5'-PHOSPHATE REDUCTASE"/>
    <property type="match status" value="1"/>
</dbReference>
<accession>A0A2T1DVP9</accession>
<dbReference type="GO" id="GO:0009231">
    <property type="term" value="P:riboflavin biosynthetic process"/>
    <property type="evidence" value="ECO:0007669"/>
    <property type="project" value="InterPro"/>
</dbReference>
<evidence type="ECO:0000313" key="2">
    <source>
        <dbReference type="EMBL" id="PSB24567.1"/>
    </source>
</evidence>
<protein>
    <submittedName>
        <fullName evidence="2">Dihydrofolate reductase</fullName>
    </submittedName>
</protein>
<dbReference type="PANTHER" id="PTHR38011">
    <property type="entry name" value="DIHYDROFOLATE REDUCTASE FAMILY PROTEIN (AFU_ORTHOLOGUE AFUA_8G06820)"/>
    <property type="match status" value="1"/>
</dbReference>
<dbReference type="Gene3D" id="3.40.430.10">
    <property type="entry name" value="Dihydrofolate Reductase, subunit A"/>
    <property type="match status" value="1"/>
</dbReference>
<gene>
    <name evidence="2" type="ORF">C7B82_26450</name>
</gene>
<keyword evidence="3" id="KW-1185">Reference proteome</keyword>
<dbReference type="Pfam" id="PF01872">
    <property type="entry name" value="RibD_C"/>
    <property type="match status" value="1"/>
</dbReference>
<dbReference type="GO" id="GO:0008703">
    <property type="term" value="F:5-amino-6-(5-phosphoribosylamino)uracil reductase activity"/>
    <property type="evidence" value="ECO:0007669"/>
    <property type="project" value="InterPro"/>
</dbReference>
<dbReference type="Proteomes" id="UP000239576">
    <property type="component" value="Unassembled WGS sequence"/>
</dbReference>
<evidence type="ECO:0000259" key="1">
    <source>
        <dbReference type="Pfam" id="PF01872"/>
    </source>
</evidence>
<dbReference type="EMBL" id="PVWK01000142">
    <property type="protein sequence ID" value="PSB24567.1"/>
    <property type="molecule type" value="Genomic_DNA"/>
</dbReference>
<comment type="caution">
    <text evidence="2">The sequence shown here is derived from an EMBL/GenBank/DDBJ whole genome shotgun (WGS) entry which is preliminary data.</text>
</comment>
<dbReference type="AlphaFoldDB" id="A0A2T1DVP9"/>
<reference evidence="2 3" key="2">
    <citation type="submission" date="2018-03" db="EMBL/GenBank/DDBJ databases">
        <title>The ancient ancestry and fast evolution of plastids.</title>
        <authorList>
            <person name="Moore K.R."/>
            <person name="Magnabosco C."/>
            <person name="Momper L."/>
            <person name="Gold D.A."/>
            <person name="Bosak T."/>
            <person name="Fournier G.P."/>
        </authorList>
    </citation>
    <scope>NUCLEOTIDE SEQUENCE [LARGE SCALE GENOMIC DNA]</scope>
    <source>
        <strain evidence="2 3">ULC18</strain>
    </source>
</reference>
<feature type="domain" description="Bacterial bifunctional deaminase-reductase C-terminal" evidence="1">
    <location>
        <begin position="4"/>
        <end position="163"/>
    </location>
</feature>
<dbReference type="InterPro" id="IPR002734">
    <property type="entry name" value="RibDG_C"/>
</dbReference>
<evidence type="ECO:0000313" key="3">
    <source>
        <dbReference type="Proteomes" id="UP000239576"/>
    </source>
</evidence>
<proteinExistence type="predicted"/>
<dbReference type="InterPro" id="IPR024072">
    <property type="entry name" value="DHFR-like_dom_sf"/>
</dbReference>
<dbReference type="InterPro" id="IPR050765">
    <property type="entry name" value="Riboflavin_Biosynth_HTPR"/>
</dbReference>
<sequence length="174" mass="19464">MRRLILYIATSLDGYIARPSGEVDWLFTDQDYGYTDFLAGVDTILMGRKTYEQVLTFGEFPYHEKQNYVFSSQPDFDASPHAKTVRTDVKAFVEALRQTDGKNIWLVGGPTLIHPFIEHALLDGVVLSIHPILLGSGMPLFQTSTSTQPLNLIDCQAYSSGLVQITYTVNKPKS</sequence>
<dbReference type="RefSeq" id="WP_106259780.1">
    <property type="nucleotide sequence ID" value="NZ_CAWNSW010000105.1"/>
</dbReference>
<dbReference type="OrthoDB" id="195113at2"/>
<organism evidence="2 3">
    <name type="scientific">Stenomitos frigidus ULC18</name>
    <dbReference type="NCBI Taxonomy" id="2107698"/>
    <lineage>
        <taxon>Bacteria</taxon>
        <taxon>Bacillati</taxon>
        <taxon>Cyanobacteriota</taxon>
        <taxon>Cyanophyceae</taxon>
        <taxon>Leptolyngbyales</taxon>
        <taxon>Leptolyngbyaceae</taxon>
        <taxon>Stenomitos</taxon>
    </lineage>
</organism>
<reference evidence="3" key="1">
    <citation type="submission" date="2018-02" db="EMBL/GenBank/DDBJ databases">
        <authorList>
            <person name="Moore K."/>
            <person name="Momper L."/>
        </authorList>
    </citation>
    <scope>NUCLEOTIDE SEQUENCE [LARGE SCALE GENOMIC DNA]</scope>
    <source>
        <strain evidence="3">ULC18</strain>
    </source>
</reference>
<dbReference type="SUPFAM" id="SSF53597">
    <property type="entry name" value="Dihydrofolate reductase-like"/>
    <property type="match status" value="1"/>
</dbReference>
<name>A0A2T1DVP9_9CYAN</name>